<dbReference type="PANTHER" id="PTHR33627">
    <property type="entry name" value="TRANSPOSASE"/>
    <property type="match status" value="1"/>
</dbReference>
<dbReference type="Proteomes" id="UP000594008">
    <property type="component" value="Chromosome"/>
</dbReference>
<reference evidence="2 3" key="1">
    <citation type="submission" date="2020-10" db="EMBL/GenBank/DDBJ databases">
        <title>Streptomyces chromofuscus complate genome analysis.</title>
        <authorList>
            <person name="Anwar N."/>
        </authorList>
    </citation>
    <scope>NUCLEOTIDE SEQUENCE [LARGE SCALE GENOMIC DNA]</scope>
    <source>
        <strain evidence="2 3">DSM 40273</strain>
    </source>
</reference>
<dbReference type="KEGG" id="schf:IPT68_22350"/>
<feature type="domain" description="Transposase IS701-like DDE" evidence="1">
    <location>
        <begin position="2"/>
        <end position="74"/>
    </location>
</feature>
<evidence type="ECO:0000313" key="2">
    <source>
        <dbReference type="EMBL" id="QOV42553.1"/>
    </source>
</evidence>
<dbReference type="InterPro" id="IPR039365">
    <property type="entry name" value="IS701-like"/>
</dbReference>
<sequence>MLDETAFLKKGDKSVGGAPQYAGITGQTENCQVAVFLAYVTPYGRALIDFALYLGRLWAGQAVRCREAGVPRERSRFPGAHAGPFCAVSEPLPHRAARVPRVGPLATDHSMWGGMVGGFD</sequence>
<evidence type="ECO:0000259" key="1">
    <source>
        <dbReference type="Pfam" id="PF13546"/>
    </source>
</evidence>
<protein>
    <submittedName>
        <fullName evidence="2">Transposase</fullName>
    </submittedName>
</protein>
<proteinExistence type="predicted"/>
<evidence type="ECO:0000313" key="3">
    <source>
        <dbReference type="Proteomes" id="UP000594008"/>
    </source>
</evidence>
<dbReference type="InterPro" id="IPR038721">
    <property type="entry name" value="IS701-like_DDE_dom"/>
</dbReference>
<dbReference type="EMBL" id="CP063374">
    <property type="protein sequence ID" value="QOV42553.1"/>
    <property type="molecule type" value="Genomic_DNA"/>
</dbReference>
<dbReference type="PANTHER" id="PTHR33627:SF1">
    <property type="entry name" value="TRANSPOSASE"/>
    <property type="match status" value="1"/>
</dbReference>
<name>A0A7M2T3U2_STRCW</name>
<gene>
    <name evidence="2" type="ORF">IPT68_22350</name>
</gene>
<organism evidence="2 3">
    <name type="scientific">Streptomyces chromofuscus</name>
    <dbReference type="NCBI Taxonomy" id="42881"/>
    <lineage>
        <taxon>Bacteria</taxon>
        <taxon>Bacillati</taxon>
        <taxon>Actinomycetota</taxon>
        <taxon>Actinomycetes</taxon>
        <taxon>Kitasatosporales</taxon>
        <taxon>Streptomycetaceae</taxon>
        <taxon>Streptomyces</taxon>
    </lineage>
</organism>
<accession>A0A7M2T3U2</accession>
<dbReference type="Pfam" id="PF13546">
    <property type="entry name" value="DDE_5"/>
    <property type="match status" value="1"/>
</dbReference>
<dbReference type="AlphaFoldDB" id="A0A7M2T3U2"/>
<keyword evidence="3" id="KW-1185">Reference proteome</keyword>